<dbReference type="InterPro" id="IPR000905">
    <property type="entry name" value="Gcp-like_dom"/>
</dbReference>
<dbReference type="InterPro" id="IPR043129">
    <property type="entry name" value="ATPase_NBD"/>
</dbReference>
<accession>A0A933IEL1</accession>
<evidence type="ECO:0000313" key="2">
    <source>
        <dbReference type="EMBL" id="MBI4726998.1"/>
    </source>
</evidence>
<dbReference type="CDD" id="cd24032">
    <property type="entry name" value="ASKHA_NBD_TsaB"/>
    <property type="match status" value="1"/>
</dbReference>
<sequence>MTGLIIDTSGPWLNLAVCRAGKVLASVLQQAGNRQAEILPEELGKILSAAKLNLSDINWLAVTAGPGSFTGLRVGISFAQGLAMGSSIKLLSLNTLDVMASLPEGFTGNISPMLDAKKGQVYTALYRSEKGVSQIISSYQVVEPRTWLSQLPPQTKIFGSGALAYRELISGSYPQLQIDEACPNGPEISGLVKLAIKKRQEENFVPAEELDAFYIRPSDAVVKSHV</sequence>
<dbReference type="SUPFAM" id="SSF53067">
    <property type="entry name" value="Actin-like ATPase domain"/>
    <property type="match status" value="2"/>
</dbReference>
<protein>
    <submittedName>
        <fullName evidence="2">tRNA (Adenosine(37)-N6)-threonylcarbamoyltransferase complex dimerization subunit type 1 TsaB</fullName>
    </submittedName>
</protein>
<dbReference type="Pfam" id="PF00814">
    <property type="entry name" value="TsaD"/>
    <property type="match status" value="1"/>
</dbReference>
<evidence type="ECO:0000259" key="1">
    <source>
        <dbReference type="Pfam" id="PF00814"/>
    </source>
</evidence>
<feature type="domain" description="Gcp-like" evidence="1">
    <location>
        <begin position="32"/>
        <end position="154"/>
    </location>
</feature>
<dbReference type="Gene3D" id="3.30.420.40">
    <property type="match status" value="2"/>
</dbReference>
<name>A0A933IEL1_UNCT6</name>
<dbReference type="EMBL" id="JACQXR010000093">
    <property type="protein sequence ID" value="MBI4726998.1"/>
    <property type="molecule type" value="Genomic_DNA"/>
</dbReference>
<organism evidence="2 3">
    <name type="scientific">candidate division TA06 bacterium</name>
    <dbReference type="NCBI Taxonomy" id="2250710"/>
    <lineage>
        <taxon>Bacteria</taxon>
        <taxon>Bacteria division TA06</taxon>
    </lineage>
</organism>
<comment type="caution">
    <text evidence="2">The sequence shown here is derived from an EMBL/GenBank/DDBJ whole genome shotgun (WGS) entry which is preliminary data.</text>
</comment>
<dbReference type="AlphaFoldDB" id="A0A933IEL1"/>
<gene>
    <name evidence="2" type="primary">tsaB</name>
    <name evidence="2" type="ORF">HY768_07215</name>
</gene>
<reference evidence="2" key="1">
    <citation type="submission" date="2020-07" db="EMBL/GenBank/DDBJ databases">
        <title>Huge and variable diversity of episymbiotic CPR bacteria and DPANN archaea in groundwater ecosystems.</title>
        <authorList>
            <person name="He C.Y."/>
            <person name="Keren R."/>
            <person name="Whittaker M."/>
            <person name="Farag I.F."/>
            <person name="Doudna J."/>
            <person name="Cate J.H.D."/>
            <person name="Banfield J.F."/>
        </authorList>
    </citation>
    <scope>NUCLEOTIDE SEQUENCE</scope>
    <source>
        <strain evidence="2">NC_groundwater_1520_Pr4_B-0.1um_53_5</strain>
    </source>
</reference>
<evidence type="ECO:0000313" key="3">
    <source>
        <dbReference type="Proteomes" id="UP000736328"/>
    </source>
</evidence>
<proteinExistence type="predicted"/>
<dbReference type="GO" id="GO:0002949">
    <property type="term" value="P:tRNA threonylcarbamoyladenosine modification"/>
    <property type="evidence" value="ECO:0007669"/>
    <property type="project" value="InterPro"/>
</dbReference>
<dbReference type="NCBIfam" id="TIGR03725">
    <property type="entry name" value="T6A_YeaZ"/>
    <property type="match status" value="1"/>
</dbReference>
<dbReference type="Proteomes" id="UP000736328">
    <property type="component" value="Unassembled WGS sequence"/>
</dbReference>
<dbReference type="InterPro" id="IPR022496">
    <property type="entry name" value="T6A_TsaB"/>
</dbReference>